<proteinExistence type="inferred from homology"/>
<dbReference type="InterPro" id="IPR000847">
    <property type="entry name" value="LysR_HTH_N"/>
</dbReference>
<organism evidence="6 7">
    <name type="scientific">Chromobacterium sphagni</name>
    <dbReference type="NCBI Taxonomy" id="1903179"/>
    <lineage>
        <taxon>Bacteria</taxon>
        <taxon>Pseudomonadati</taxon>
        <taxon>Pseudomonadota</taxon>
        <taxon>Betaproteobacteria</taxon>
        <taxon>Neisseriales</taxon>
        <taxon>Chromobacteriaceae</taxon>
        <taxon>Chromobacterium</taxon>
    </lineage>
</organism>
<evidence type="ECO:0000259" key="5">
    <source>
        <dbReference type="PROSITE" id="PS50931"/>
    </source>
</evidence>
<dbReference type="PROSITE" id="PS50931">
    <property type="entry name" value="HTH_LYSR"/>
    <property type="match status" value="1"/>
</dbReference>
<comment type="caution">
    <text evidence="6">The sequence shown here is derived from an EMBL/GenBank/DDBJ whole genome shotgun (WGS) entry which is preliminary data.</text>
</comment>
<dbReference type="SUPFAM" id="SSF46785">
    <property type="entry name" value="Winged helix' DNA-binding domain"/>
    <property type="match status" value="1"/>
</dbReference>
<dbReference type="RefSeq" id="WP_071115075.1">
    <property type="nucleotide sequence ID" value="NZ_MKCS01000001.1"/>
</dbReference>
<comment type="similarity">
    <text evidence="1">Belongs to the LysR transcriptional regulatory family.</text>
</comment>
<dbReference type="PANTHER" id="PTHR30126:SF40">
    <property type="entry name" value="HTH-TYPE TRANSCRIPTIONAL REGULATOR GLTR"/>
    <property type="match status" value="1"/>
</dbReference>
<gene>
    <name evidence="6" type="ORF">BI347_00490</name>
</gene>
<dbReference type="STRING" id="1903179.BI347_00490"/>
<dbReference type="Gene3D" id="1.10.10.10">
    <property type="entry name" value="Winged helix-like DNA-binding domain superfamily/Winged helix DNA-binding domain"/>
    <property type="match status" value="1"/>
</dbReference>
<evidence type="ECO:0000256" key="1">
    <source>
        <dbReference type="ARBA" id="ARBA00009437"/>
    </source>
</evidence>
<protein>
    <submittedName>
        <fullName evidence="6">LysR family transcriptional regulator</fullName>
    </submittedName>
</protein>
<dbReference type="Proteomes" id="UP000180088">
    <property type="component" value="Unassembled WGS sequence"/>
</dbReference>
<dbReference type="GO" id="GO:0003700">
    <property type="term" value="F:DNA-binding transcription factor activity"/>
    <property type="evidence" value="ECO:0007669"/>
    <property type="project" value="InterPro"/>
</dbReference>
<dbReference type="GO" id="GO:0000976">
    <property type="term" value="F:transcription cis-regulatory region binding"/>
    <property type="evidence" value="ECO:0007669"/>
    <property type="project" value="TreeGrafter"/>
</dbReference>
<dbReference type="Pfam" id="PF00126">
    <property type="entry name" value="HTH_1"/>
    <property type="match status" value="1"/>
</dbReference>
<evidence type="ECO:0000313" key="7">
    <source>
        <dbReference type="Proteomes" id="UP000180088"/>
    </source>
</evidence>
<dbReference type="CDD" id="cd08442">
    <property type="entry name" value="PBP2_YofA_SoxR_like"/>
    <property type="match status" value="1"/>
</dbReference>
<dbReference type="OrthoDB" id="464481at2"/>
<keyword evidence="2" id="KW-0805">Transcription regulation</keyword>
<dbReference type="Pfam" id="PF03466">
    <property type="entry name" value="LysR_substrate"/>
    <property type="match status" value="1"/>
</dbReference>
<dbReference type="InterPro" id="IPR036390">
    <property type="entry name" value="WH_DNA-bd_sf"/>
</dbReference>
<dbReference type="SUPFAM" id="SSF53850">
    <property type="entry name" value="Periplasmic binding protein-like II"/>
    <property type="match status" value="1"/>
</dbReference>
<feature type="domain" description="HTH lysR-type" evidence="5">
    <location>
        <begin position="1"/>
        <end position="58"/>
    </location>
</feature>
<dbReference type="PRINTS" id="PR00039">
    <property type="entry name" value="HTHLYSR"/>
</dbReference>
<dbReference type="PANTHER" id="PTHR30126">
    <property type="entry name" value="HTH-TYPE TRANSCRIPTIONAL REGULATOR"/>
    <property type="match status" value="1"/>
</dbReference>
<evidence type="ECO:0000256" key="2">
    <source>
        <dbReference type="ARBA" id="ARBA00023015"/>
    </source>
</evidence>
<dbReference type="Gene3D" id="3.40.190.290">
    <property type="match status" value="1"/>
</dbReference>
<keyword evidence="4" id="KW-0804">Transcription</keyword>
<dbReference type="InterPro" id="IPR005119">
    <property type="entry name" value="LysR_subst-bd"/>
</dbReference>
<reference evidence="6 7" key="1">
    <citation type="submission" date="2016-09" db="EMBL/GenBank/DDBJ databases">
        <title>Chromobacterium muskegensis sp. nov., an insecticidal bacterium isolated from Sphagnum bogs.</title>
        <authorList>
            <person name="Sparks M.E."/>
            <person name="Blackburn M.B."/>
            <person name="Gundersen-Rindal D.E."/>
            <person name="Mitchell A."/>
            <person name="Farrar R."/>
            <person name="Kuhar D."/>
        </authorList>
    </citation>
    <scope>NUCLEOTIDE SEQUENCE [LARGE SCALE GENOMIC DNA]</scope>
    <source>
        <strain evidence="6 7">37-2</strain>
    </source>
</reference>
<evidence type="ECO:0000313" key="6">
    <source>
        <dbReference type="EMBL" id="OHX14828.1"/>
    </source>
</evidence>
<dbReference type="InterPro" id="IPR036388">
    <property type="entry name" value="WH-like_DNA-bd_sf"/>
</dbReference>
<dbReference type="AlphaFoldDB" id="A0A1S1X5R9"/>
<keyword evidence="3" id="KW-0238">DNA-binding</keyword>
<sequence>MDLDELRIFQAVLQEGGITRAAQRLNRVQSNVTTRLRQLEDKLGVELFLREGRRLLPTDAAHRLGGYAERLLALAEEARQAMLDQTPRGQLRLGAMESTAAARLAPLLADYHHRYPEVRLELQAGESRALIHAVLDGKLDAALVSGPADDDRLEQTVVFEEEIVLVAAAGLRQLSLHFLADSTLLTFGSGCAYRQRLEYWLRQQGVQPRRIVELTSYHAMLSCVASGMGLAMVPRSLLDSMPLVAGQVSVHGLPADLARALTVLIRRRQWRQPALDALRRMLLEKYQSASGGEESILISNGFQ</sequence>
<accession>A0A1S1X5R9</accession>
<dbReference type="EMBL" id="MKCS01000001">
    <property type="protein sequence ID" value="OHX14828.1"/>
    <property type="molecule type" value="Genomic_DNA"/>
</dbReference>
<name>A0A1S1X5R9_9NEIS</name>
<evidence type="ECO:0000256" key="3">
    <source>
        <dbReference type="ARBA" id="ARBA00023125"/>
    </source>
</evidence>
<evidence type="ECO:0000256" key="4">
    <source>
        <dbReference type="ARBA" id="ARBA00023163"/>
    </source>
</evidence>